<reference evidence="1 2" key="1">
    <citation type="submission" date="2013-11" db="EMBL/GenBank/DDBJ databases">
        <title>Opisthorchis viverrini - life in the bile duct.</title>
        <authorList>
            <person name="Young N.D."/>
            <person name="Nagarajan N."/>
            <person name="Lin S.J."/>
            <person name="Korhonen P.K."/>
            <person name="Jex A.R."/>
            <person name="Hall R.S."/>
            <person name="Safavi-Hemami H."/>
            <person name="Kaewkong W."/>
            <person name="Bertrand D."/>
            <person name="Gao S."/>
            <person name="Seet Q."/>
            <person name="Wongkham S."/>
            <person name="Teh B.T."/>
            <person name="Wongkham C."/>
            <person name="Intapan P.M."/>
            <person name="Maleewong W."/>
            <person name="Yang X."/>
            <person name="Hu M."/>
            <person name="Wang Z."/>
            <person name="Hofmann A."/>
            <person name="Sternberg P.W."/>
            <person name="Tan P."/>
            <person name="Wang J."/>
            <person name="Gasser R.B."/>
        </authorList>
    </citation>
    <scope>NUCLEOTIDE SEQUENCE [LARGE SCALE GENOMIC DNA]</scope>
</reference>
<gene>
    <name evidence="1" type="ORF">T265_11207</name>
</gene>
<dbReference type="OrthoDB" id="425681at2759"/>
<dbReference type="EMBL" id="KL597082">
    <property type="protein sequence ID" value="KER20188.1"/>
    <property type="molecule type" value="Genomic_DNA"/>
</dbReference>
<name>A0A074YZW0_OPIVI</name>
<protein>
    <submittedName>
        <fullName evidence="1">Uncharacterized protein</fullName>
    </submittedName>
</protein>
<accession>A0A074YZW0</accession>
<dbReference type="RefSeq" id="XP_009176068.1">
    <property type="nucleotide sequence ID" value="XM_009177804.1"/>
</dbReference>
<evidence type="ECO:0000313" key="1">
    <source>
        <dbReference type="EMBL" id="KER20188.1"/>
    </source>
</evidence>
<proteinExistence type="predicted"/>
<organism evidence="1 2">
    <name type="scientific">Opisthorchis viverrini</name>
    <name type="common">Southeast Asian liver fluke</name>
    <dbReference type="NCBI Taxonomy" id="6198"/>
    <lineage>
        <taxon>Eukaryota</taxon>
        <taxon>Metazoa</taxon>
        <taxon>Spiralia</taxon>
        <taxon>Lophotrochozoa</taxon>
        <taxon>Platyhelminthes</taxon>
        <taxon>Trematoda</taxon>
        <taxon>Digenea</taxon>
        <taxon>Opisthorchiida</taxon>
        <taxon>Opisthorchiata</taxon>
        <taxon>Opisthorchiidae</taxon>
        <taxon>Opisthorchis</taxon>
    </lineage>
</organism>
<sequence>MVSELIILRCLGHVFRMPVNRISRRALFAQSREGWKRVRGGQNELAAKLKVITRELSCPPRRKYKGWDTVKLTKSRQGKWRGRSRSRAAFVNLHHLWRRRDISFSVKGRVYNAAVRSILLYGQKPGCCTPRTSKDFQCLIIDVFGALPEYGGNTGSAILK</sequence>
<dbReference type="GeneID" id="20325375"/>
<dbReference type="CTD" id="20325375"/>
<dbReference type="AlphaFoldDB" id="A0A074YZW0"/>
<keyword evidence="2" id="KW-1185">Reference proteome</keyword>
<dbReference type="Proteomes" id="UP000054324">
    <property type="component" value="Unassembled WGS sequence"/>
</dbReference>
<dbReference type="KEGG" id="ovi:T265_11207"/>
<evidence type="ECO:0000313" key="2">
    <source>
        <dbReference type="Proteomes" id="UP000054324"/>
    </source>
</evidence>